<name>A0A9W5YMW8_9EURO</name>
<accession>A0A9W5YMW8</accession>
<gene>
    <name evidence="1" type="ORF">AbraCBS73388_006372</name>
</gene>
<evidence type="ECO:0000313" key="1">
    <source>
        <dbReference type="EMBL" id="GKZ20755.1"/>
    </source>
</evidence>
<protein>
    <submittedName>
        <fullName evidence="1">Uncharacterized protein</fullName>
    </submittedName>
</protein>
<dbReference type="EMBL" id="BROQ01000032">
    <property type="protein sequence ID" value="GKZ20755.1"/>
    <property type="molecule type" value="Genomic_DNA"/>
</dbReference>
<evidence type="ECO:0000313" key="2">
    <source>
        <dbReference type="Proteomes" id="UP001143548"/>
    </source>
</evidence>
<sequence>MFILPAYQKTTSIPEETNLEATIQLTTNAYYHDENAALPAHNVPQFSFIRQPSEDKMKPLYLAVATLAYGATASVRIGYRGSDRHAIPETQSADAPIIFTSDTNDVPGLDMWDFTEPVGPLNQFQIRNTLLQTYIYCDMQTDRCALADEGTWFELDSNDVEADANYVFLLMQEDNGYGGTPTLALTAGDYMQVGTPNSDNYAEWLSLDGYLPDF</sequence>
<dbReference type="AlphaFoldDB" id="A0A9W5YMW8"/>
<proteinExistence type="predicted"/>
<organism evidence="1 2">
    <name type="scientific">Aspergillus brasiliensis</name>
    <dbReference type="NCBI Taxonomy" id="319629"/>
    <lineage>
        <taxon>Eukaryota</taxon>
        <taxon>Fungi</taxon>
        <taxon>Dikarya</taxon>
        <taxon>Ascomycota</taxon>
        <taxon>Pezizomycotina</taxon>
        <taxon>Eurotiomycetes</taxon>
        <taxon>Eurotiomycetidae</taxon>
        <taxon>Eurotiales</taxon>
        <taxon>Aspergillaceae</taxon>
        <taxon>Aspergillus</taxon>
        <taxon>Aspergillus subgen. Circumdati</taxon>
    </lineage>
</organism>
<dbReference type="Proteomes" id="UP001143548">
    <property type="component" value="Unassembled WGS sequence"/>
</dbReference>
<reference evidence="1" key="1">
    <citation type="submission" date="2022-07" db="EMBL/GenBank/DDBJ databases">
        <title>Taxonomy of Aspergillus series Nigri: significant species reduction supported by multi-species coalescent approaches.</title>
        <authorList>
            <person name="Bian C."/>
            <person name="Kusuya Y."/>
            <person name="Sklenar F."/>
            <person name="D'hooge E."/>
            <person name="Yaguchi T."/>
            <person name="Takahashi H."/>
            <person name="Hubka V."/>
        </authorList>
    </citation>
    <scope>NUCLEOTIDE SEQUENCE</scope>
    <source>
        <strain evidence="1">CBS 733.88</strain>
    </source>
</reference>
<comment type="caution">
    <text evidence="1">The sequence shown here is derived from an EMBL/GenBank/DDBJ whole genome shotgun (WGS) entry which is preliminary data.</text>
</comment>